<gene>
    <name evidence="1" type="ORF">SHK19_07930</name>
</gene>
<sequence length="336" mass="35087">MIASGLDNPRGLVFDRKGALYVAEAGSGGDGPCLPGAILESCFGHSGAITRITKWGQRRVVTGLSSFGPYDGAAAIGPSDVAFGQKRMFVTVGLDEDLEDIQALPELADMGELLGVKRNPHGVRIVTVADLAEFEDAFNPTGDEENVNPNSVILDKGGVIVSDAGANDLLLVRTSGKIRVLATFPNRDVEAPPGLGFPPGYMLSMDAVPTSVQRGPDGSLYVGQLTGFPFPPGAANVYRVDRSGEVSVHATGFTNIMDIAFDKRGRLYVLEIFKNGALSGDPTGALVRVNGDGSQTEIMSDGLITPGGLTIRGHHAYVSNCGTCASTGEVLRIPLG</sequence>
<dbReference type="InterPro" id="IPR011042">
    <property type="entry name" value="6-blade_b-propeller_TolB-like"/>
</dbReference>
<dbReference type="NCBIfam" id="NF033206">
    <property type="entry name" value="ScyE_fam"/>
    <property type="match status" value="1"/>
</dbReference>
<keyword evidence="2" id="KW-1185">Reference proteome</keyword>
<evidence type="ECO:0000313" key="2">
    <source>
        <dbReference type="Proteomes" id="UP001327225"/>
    </source>
</evidence>
<protein>
    <submittedName>
        <fullName evidence="1">ScyD/ScyE family protein</fullName>
    </submittedName>
</protein>
<dbReference type="SUPFAM" id="SSF63829">
    <property type="entry name" value="Calcium-dependent phosphotriesterase"/>
    <property type="match status" value="2"/>
</dbReference>
<name>A0ABZ0ZV08_9ACTN</name>
<reference evidence="2" key="1">
    <citation type="submission" date="2023-12" db="EMBL/GenBank/DDBJ databases">
        <title>Novel species in genus Nocardioides.</title>
        <authorList>
            <person name="Zhou H."/>
        </authorList>
    </citation>
    <scope>NUCLEOTIDE SEQUENCE [LARGE SCALE GENOMIC DNA]</scope>
    <source>
        <strain evidence="2">HM61</strain>
    </source>
</reference>
<dbReference type="Proteomes" id="UP001327225">
    <property type="component" value="Chromosome"/>
</dbReference>
<organism evidence="1 2">
    <name type="scientific">Nocardioides bizhenqiangii</name>
    <dbReference type="NCBI Taxonomy" id="3095076"/>
    <lineage>
        <taxon>Bacteria</taxon>
        <taxon>Bacillati</taxon>
        <taxon>Actinomycetota</taxon>
        <taxon>Actinomycetes</taxon>
        <taxon>Propionibacteriales</taxon>
        <taxon>Nocardioidaceae</taxon>
        <taxon>Nocardioides</taxon>
    </lineage>
</organism>
<evidence type="ECO:0000313" key="1">
    <source>
        <dbReference type="EMBL" id="WQQ28149.1"/>
    </source>
</evidence>
<proteinExistence type="predicted"/>
<dbReference type="RefSeq" id="WP_322938323.1">
    <property type="nucleotide sequence ID" value="NZ_CP141059.1"/>
</dbReference>
<dbReference type="EMBL" id="CP141059">
    <property type="protein sequence ID" value="WQQ28149.1"/>
    <property type="molecule type" value="Genomic_DNA"/>
</dbReference>
<dbReference type="Gene3D" id="2.120.10.30">
    <property type="entry name" value="TolB, C-terminal domain"/>
    <property type="match status" value="1"/>
</dbReference>
<dbReference type="InterPro" id="IPR048031">
    <property type="entry name" value="ScyD/ScyE-like"/>
</dbReference>
<accession>A0ABZ0ZV08</accession>